<gene>
    <name evidence="2" type="ORF">C7H19_14685</name>
</gene>
<reference evidence="2 3" key="2">
    <citation type="submission" date="2018-03" db="EMBL/GenBank/DDBJ databases">
        <authorList>
            <person name="Keele B.F."/>
        </authorList>
    </citation>
    <scope>NUCLEOTIDE SEQUENCE [LARGE SCALE GENOMIC DNA]</scope>
    <source>
        <strain evidence="2 3">CCALA 016</strain>
    </source>
</reference>
<comment type="caution">
    <text evidence="2">The sequence shown here is derived from an EMBL/GenBank/DDBJ whole genome shotgun (WGS) entry which is preliminary data.</text>
</comment>
<feature type="coiled-coil region" evidence="1">
    <location>
        <begin position="218"/>
        <end position="262"/>
    </location>
</feature>
<evidence type="ECO:0000313" key="2">
    <source>
        <dbReference type="EMBL" id="PSF35988.1"/>
    </source>
</evidence>
<feature type="coiled-coil region" evidence="1">
    <location>
        <begin position="78"/>
        <end position="161"/>
    </location>
</feature>
<organism evidence="2 3">
    <name type="scientific">Aphanothece hegewaldii CCALA 016</name>
    <dbReference type="NCBI Taxonomy" id="2107694"/>
    <lineage>
        <taxon>Bacteria</taxon>
        <taxon>Bacillati</taxon>
        <taxon>Cyanobacteriota</taxon>
        <taxon>Cyanophyceae</taxon>
        <taxon>Oscillatoriophycideae</taxon>
        <taxon>Chroococcales</taxon>
        <taxon>Aphanothecaceae</taxon>
        <taxon>Aphanothece</taxon>
    </lineage>
</organism>
<dbReference type="NCBIfam" id="NF038350">
    <property type="entry name" value="taxis_HmpF"/>
    <property type="match status" value="1"/>
</dbReference>
<dbReference type="InterPro" id="IPR047813">
    <property type="entry name" value="HmpF"/>
</dbReference>
<dbReference type="EMBL" id="PXOH01000016">
    <property type="protein sequence ID" value="PSF35988.1"/>
    <property type="molecule type" value="Genomic_DNA"/>
</dbReference>
<dbReference type="AlphaFoldDB" id="A0A2T1LVV0"/>
<dbReference type="RefSeq" id="WP_106457635.1">
    <property type="nucleotide sequence ID" value="NZ_PXOH01000016.1"/>
</dbReference>
<proteinExistence type="predicted"/>
<evidence type="ECO:0008006" key="4">
    <source>
        <dbReference type="Google" id="ProtNLM"/>
    </source>
</evidence>
<reference evidence="2 3" key="1">
    <citation type="submission" date="2018-03" db="EMBL/GenBank/DDBJ databases">
        <title>The ancient ancestry and fast evolution of plastids.</title>
        <authorList>
            <person name="Moore K.R."/>
            <person name="Magnabosco C."/>
            <person name="Momper L."/>
            <person name="Gold D.A."/>
            <person name="Bosak T."/>
            <person name="Fournier G.P."/>
        </authorList>
    </citation>
    <scope>NUCLEOTIDE SEQUENCE [LARGE SCALE GENOMIC DNA]</scope>
    <source>
        <strain evidence="2 3">CCALA 016</strain>
    </source>
</reference>
<name>A0A2T1LVV0_9CHRO</name>
<accession>A0A2T1LVV0</accession>
<dbReference type="Proteomes" id="UP000239001">
    <property type="component" value="Unassembled WGS sequence"/>
</dbReference>
<evidence type="ECO:0000256" key="1">
    <source>
        <dbReference type="SAM" id="Coils"/>
    </source>
</evidence>
<keyword evidence="3" id="KW-1185">Reference proteome</keyword>
<keyword evidence="1" id="KW-0175">Coiled coil</keyword>
<dbReference type="OrthoDB" id="559923at2"/>
<evidence type="ECO:0000313" key="3">
    <source>
        <dbReference type="Proteomes" id="UP000239001"/>
    </source>
</evidence>
<protein>
    <recommendedName>
        <fullName evidence="4">Chromosome partition protein Smc</fullName>
    </recommendedName>
</protein>
<sequence length="533" mass="63252">MLYLAEVKKQTRGFISGIKTELKLLACQHNDQSWSAVPGDEMIVCEETNTWGEGSLVLITLGHNRQLQGAPEQATPELIRQLQKISRLMEKVKDEQEKIEQWKQSLTYQSQELTRREMEIEARLEQVEQMESEFEYLERQRKELDESWDRLRNAQQRLEENQLQLGPLGNLPPEQSQSIQAFIQRLTDDPNRISSLENSVHLAIDSFKHQQATLDGYWQRLEQQKKSLQQQQQEAKRLQETVELRQQELQSTRASIEQAKNQVQIQETILNSKREFLGRLNLNLQTIQEIRETLLSLARGSDDPEIEQKIDRDSLENMPIPELEDLINKQQKDLEKFVLFVNDQEEELSFQCQTVDELLARLQNVHESERWSIEAELAEEQERKRMLDETLFGQRRNLKERQGILLQYVRVLRRRRGMFDTEQEANKINLEPVVMQLIEQQQERQEEKQSLEREIEHIQNNLQQLKEMLEHQWSEFEQKSLAVEQQQQQYQQVLFDLAKFQSQVELEQEVLQPIQDQLSATRQYIESLSHLIH</sequence>
<feature type="coiled-coil region" evidence="1">
    <location>
        <begin position="434"/>
        <end position="468"/>
    </location>
</feature>